<evidence type="ECO:0000313" key="4">
    <source>
        <dbReference type="EMBL" id="KZE78139.1"/>
    </source>
</evidence>
<dbReference type="EMBL" id="LQRA01000057">
    <property type="protein sequence ID" value="KZE78139.1"/>
    <property type="molecule type" value="Genomic_DNA"/>
</dbReference>
<dbReference type="Pfam" id="PF13180">
    <property type="entry name" value="PDZ_2"/>
    <property type="match status" value="1"/>
</dbReference>
<reference evidence="5" key="1">
    <citation type="submission" date="2016-01" db="EMBL/GenBank/DDBJ databases">
        <title>Draft genome of Chromobacterium sp. F49.</title>
        <authorList>
            <person name="Hong K.W."/>
        </authorList>
    </citation>
    <scope>NUCLEOTIDE SEQUENCE [LARGE SCALE GENOMIC DNA]</scope>
    <source>
        <strain evidence="5">M63</strain>
    </source>
</reference>
<evidence type="ECO:0000259" key="3">
    <source>
        <dbReference type="Pfam" id="PF13180"/>
    </source>
</evidence>
<feature type="transmembrane region" description="Helical" evidence="1">
    <location>
        <begin position="37"/>
        <end position="58"/>
    </location>
</feature>
<dbReference type="RefSeq" id="WP_063183038.1">
    <property type="nucleotide sequence ID" value="NZ_LQRA01000057.1"/>
</dbReference>
<dbReference type="InterPro" id="IPR001478">
    <property type="entry name" value="PDZ"/>
</dbReference>
<protein>
    <submittedName>
        <fullName evidence="4">Uncharacterized protein</fullName>
    </submittedName>
</protein>
<dbReference type="GO" id="GO:0006508">
    <property type="term" value="P:proteolysis"/>
    <property type="evidence" value="ECO:0007669"/>
    <property type="project" value="InterPro"/>
</dbReference>
<feature type="domain" description="Lon proteolytic" evidence="2">
    <location>
        <begin position="269"/>
        <end position="361"/>
    </location>
</feature>
<organism evidence="4 5">
    <name type="scientific">Paenibacillus elgii</name>
    <dbReference type="NCBI Taxonomy" id="189691"/>
    <lineage>
        <taxon>Bacteria</taxon>
        <taxon>Bacillati</taxon>
        <taxon>Bacillota</taxon>
        <taxon>Bacilli</taxon>
        <taxon>Bacillales</taxon>
        <taxon>Paenibacillaceae</taxon>
        <taxon>Paenibacillus</taxon>
    </lineage>
</organism>
<sequence>MKILLAFLVLSSCGFVIIYFLLPDWRKNRNRPRKQFLMVPILALASLFALCGIIGLLLKLPFFKVNMGVDLDGSIASVDRFVQQPANSPFQFVAIQSESVHSMGDMFYYKMLYGWKHPRFWDSEDTVIDLRTDAENSLVGQNDMKETIDAAYLAAYRYLEKPLENTTTYEILTTYSKFPESQKFRAGDQIVSYNGQAMQGVKKLDAYLRESKDKTVNIGILREGKPQEVALQRNPYYTGIYSLGFHIGVKERYSIPEQSPKLVAPDKVQGQSAGLVIALELVHQLGNKPYKEIKVAATGAIDAEGKVHEVGGLYNKVATVSKQKVDLFLVPKSQELYALKSQKELGVSNLRIKGVSSLEEAFQALE</sequence>
<dbReference type="InterPro" id="IPR008269">
    <property type="entry name" value="Lon_proteolytic"/>
</dbReference>
<keyword evidence="5" id="KW-1185">Reference proteome</keyword>
<evidence type="ECO:0000256" key="1">
    <source>
        <dbReference type="SAM" id="Phobius"/>
    </source>
</evidence>
<keyword evidence="1" id="KW-0472">Membrane</keyword>
<dbReference type="AlphaFoldDB" id="A0A161S1T2"/>
<dbReference type="Proteomes" id="UP000076563">
    <property type="component" value="Unassembled WGS sequence"/>
</dbReference>
<dbReference type="Gene3D" id="2.30.42.10">
    <property type="match status" value="1"/>
</dbReference>
<dbReference type="SUPFAM" id="SSF50156">
    <property type="entry name" value="PDZ domain-like"/>
    <property type="match status" value="1"/>
</dbReference>
<evidence type="ECO:0000259" key="2">
    <source>
        <dbReference type="Pfam" id="PF05362"/>
    </source>
</evidence>
<accession>A0A161S1T2</accession>
<keyword evidence="1" id="KW-1133">Transmembrane helix</keyword>
<dbReference type="GO" id="GO:0004252">
    <property type="term" value="F:serine-type endopeptidase activity"/>
    <property type="evidence" value="ECO:0007669"/>
    <property type="project" value="InterPro"/>
</dbReference>
<dbReference type="Gene3D" id="3.30.230.10">
    <property type="match status" value="1"/>
</dbReference>
<dbReference type="InterPro" id="IPR036034">
    <property type="entry name" value="PDZ_sf"/>
</dbReference>
<name>A0A161S1T2_9BACL</name>
<comment type="caution">
    <text evidence="4">The sequence shown here is derived from an EMBL/GenBank/DDBJ whole genome shotgun (WGS) entry which is preliminary data.</text>
</comment>
<dbReference type="Pfam" id="PF05362">
    <property type="entry name" value="Lon_C"/>
    <property type="match status" value="1"/>
</dbReference>
<gene>
    <name evidence="4" type="ORF">AV654_19380</name>
</gene>
<evidence type="ECO:0000313" key="5">
    <source>
        <dbReference type="Proteomes" id="UP000076563"/>
    </source>
</evidence>
<dbReference type="InterPro" id="IPR020568">
    <property type="entry name" value="Ribosomal_Su5_D2-typ_SF"/>
</dbReference>
<dbReference type="InterPro" id="IPR014721">
    <property type="entry name" value="Ribsml_uS5_D2-typ_fold_subgr"/>
</dbReference>
<feature type="transmembrane region" description="Helical" evidence="1">
    <location>
        <begin position="6"/>
        <end position="25"/>
    </location>
</feature>
<feature type="domain" description="PDZ" evidence="3">
    <location>
        <begin position="181"/>
        <end position="231"/>
    </location>
</feature>
<proteinExistence type="predicted"/>
<dbReference type="SUPFAM" id="SSF54211">
    <property type="entry name" value="Ribosomal protein S5 domain 2-like"/>
    <property type="match status" value="1"/>
</dbReference>
<dbReference type="GO" id="GO:0004176">
    <property type="term" value="F:ATP-dependent peptidase activity"/>
    <property type="evidence" value="ECO:0007669"/>
    <property type="project" value="InterPro"/>
</dbReference>
<keyword evidence="1" id="KW-0812">Transmembrane</keyword>